<dbReference type="Pfam" id="PF18052">
    <property type="entry name" value="Rx_N"/>
    <property type="match status" value="1"/>
</dbReference>
<sequence>MSMQVLNDAEVKQFTIPSVKNWWALLKEAVYKSEDILDEMATEAQQCKIEAAEAQPSTNQVGNIMPSWAHAPFDNQSRESRVEEIFDILDCLG</sequence>
<dbReference type="Proteomes" id="UP000288805">
    <property type="component" value="Unassembled WGS sequence"/>
</dbReference>
<dbReference type="GO" id="GO:0000166">
    <property type="term" value="F:nucleotide binding"/>
    <property type="evidence" value="ECO:0007669"/>
    <property type="project" value="UniProtKB-KW"/>
</dbReference>
<keyword evidence="2" id="KW-0547">Nucleotide-binding</keyword>
<evidence type="ECO:0000256" key="2">
    <source>
        <dbReference type="ARBA" id="ARBA00022741"/>
    </source>
</evidence>
<dbReference type="AlphaFoldDB" id="A0A438CLW3"/>
<protein>
    <recommendedName>
        <fullName evidence="4">Disease resistance N-terminal domain-containing protein</fullName>
    </recommendedName>
</protein>
<dbReference type="GO" id="GO:0006952">
    <property type="term" value="P:defense response"/>
    <property type="evidence" value="ECO:0007669"/>
    <property type="project" value="UniProtKB-KW"/>
</dbReference>
<comment type="caution">
    <text evidence="5">The sequence shown here is derived from an EMBL/GenBank/DDBJ whole genome shotgun (WGS) entry which is preliminary data.</text>
</comment>
<evidence type="ECO:0000259" key="4">
    <source>
        <dbReference type="Pfam" id="PF18052"/>
    </source>
</evidence>
<keyword evidence="1" id="KW-0677">Repeat</keyword>
<evidence type="ECO:0000313" key="5">
    <source>
        <dbReference type="EMBL" id="RVW24195.1"/>
    </source>
</evidence>
<evidence type="ECO:0000256" key="3">
    <source>
        <dbReference type="ARBA" id="ARBA00022821"/>
    </source>
</evidence>
<gene>
    <name evidence="5" type="ORF">CK203_086995</name>
</gene>
<evidence type="ECO:0000313" key="6">
    <source>
        <dbReference type="Proteomes" id="UP000288805"/>
    </source>
</evidence>
<dbReference type="Gene3D" id="1.20.5.4130">
    <property type="match status" value="1"/>
</dbReference>
<reference evidence="5 6" key="1">
    <citation type="journal article" date="2018" name="PLoS Genet.">
        <title>Population sequencing reveals clonal diversity and ancestral inbreeding in the grapevine cultivar Chardonnay.</title>
        <authorList>
            <person name="Roach M.J."/>
            <person name="Johnson D.L."/>
            <person name="Bohlmann J."/>
            <person name="van Vuuren H.J."/>
            <person name="Jones S.J."/>
            <person name="Pretorius I.S."/>
            <person name="Schmidt S.A."/>
            <person name="Borneman A.R."/>
        </authorList>
    </citation>
    <scope>NUCLEOTIDE SEQUENCE [LARGE SCALE GENOMIC DNA]</scope>
    <source>
        <strain evidence="6">cv. Chardonnay</strain>
        <tissue evidence="5">Leaf</tissue>
    </source>
</reference>
<feature type="domain" description="Disease resistance N-terminal" evidence="4">
    <location>
        <begin position="4"/>
        <end position="56"/>
    </location>
</feature>
<keyword evidence="3" id="KW-0611">Plant defense</keyword>
<evidence type="ECO:0000256" key="1">
    <source>
        <dbReference type="ARBA" id="ARBA00022737"/>
    </source>
</evidence>
<accession>A0A438CLW3</accession>
<organism evidence="5 6">
    <name type="scientific">Vitis vinifera</name>
    <name type="common">Grape</name>
    <dbReference type="NCBI Taxonomy" id="29760"/>
    <lineage>
        <taxon>Eukaryota</taxon>
        <taxon>Viridiplantae</taxon>
        <taxon>Streptophyta</taxon>
        <taxon>Embryophyta</taxon>
        <taxon>Tracheophyta</taxon>
        <taxon>Spermatophyta</taxon>
        <taxon>Magnoliopsida</taxon>
        <taxon>eudicotyledons</taxon>
        <taxon>Gunneridae</taxon>
        <taxon>Pentapetalae</taxon>
        <taxon>rosids</taxon>
        <taxon>Vitales</taxon>
        <taxon>Vitaceae</taxon>
        <taxon>Viteae</taxon>
        <taxon>Vitis</taxon>
    </lineage>
</organism>
<dbReference type="EMBL" id="QGNW01002178">
    <property type="protein sequence ID" value="RVW24195.1"/>
    <property type="molecule type" value="Genomic_DNA"/>
</dbReference>
<proteinExistence type="predicted"/>
<name>A0A438CLW3_VITVI</name>
<dbReference type="InterPro" id="IPR041118">
    <property type="entry name" value="Rx_N"/>
</dbReference>